<dbReference type="GO" id="GO:0004089">
    <property type="term" value="F:carbonate dehydratase activity"/>
    <property type="evidence" value="ECO:0007669"/>
    <property type="project" value="UniProtKB-EC"/>
</dbReference>
<evidence type="ECO:0000259" key="12">
    <source>
        <dbReference type="PROSITE" id="PS51144"/>
    </source>
</evidence>
<dbReference type="Proteomes" id="UP000236370">
    <property type="component" value="Unassembled WGS sequence"/>
</dbReference>
<evidence type="ECO:0000256" key="11">
    <source>
        <dbReference type="ARBA" id="ARBA00049061"/>
    </source>
</evidence>
<feature type="domain" description="Alpha-carbonic anhydrase" evidence="12">
    <location>
        <begin position="1"/>
        <end position="98"/>
    </location>
</feature>
<dbReference type="InterPro" id="IPR036398">
    <property type="entry name" value="CA_dom_sf"/>
</dbReference>
<dbReference type="PANTHER" id="PTHR18952:SF95">
    <property type="entry name" value="CARBONIC ANHYDRASE 4"/>
    <property type="match status" value="1"/>
</dbReference>
<dbReference type="GO" id="GO:0005886">
    <property type="term" value="C:plasma membrane"/>
    <property type="evidence" value="ECO:0007669"/>
    <property type="project" value="UniProtKB-SubCell"/>
</dbReference>
<comment type="subunit">
    <text evidence="3">Interacts with SLC4A4.</text>
</comment>
<evidence type="ECO:0000256" key="6">
    <source>
        <dbReference type="ARBA" id="ARBA00022622"/>
    </source>
</evidence>
<reference evidence="13 14" key="1">
    <citation type="submission" date="2017-12" db="EMBL/GenBank/DDBJ databases">
        <title>High-resolution comparative analysis of great ape genomes.</title>
        <authorList>
            <person name="Pollen A."/>
            <person name="Hastie A."/>
            <person name="Hormozdiari F."/>
            <person name="Dougherty M."/>
            <person name="Liu R."/>
            <person name="Chaisson M."/>
            <person name="Hoppe E."/>
            <person name="Hill C."/>
            <person name="Pang A."/>
            <person name="Hillier L."/>
            <person name="Baker C."/>
            <person name="Armstrong J."/>
            <person name="Shendure J."/>
            <person name="Paten B."/>
            <person name="Wilson R."/>
            <person name="Chao H."/>
            <person name="Schneider V."/>
            <person name="Ventura M."/>
            <person name="Kronenberg Z."/>
            <person name="Murali S."/>
            <person name="Gordon D."/>
            <person name="Cantsilieris S."/>
            <person name="Munson K."/>
            <person name="Nelson B."/>
            <person name="Raja A."/>
            <person name="Underwood J."/>
            <person name="Diekhans M."/>
            <person name="Fiddes I."/>
            <person name="Haussler D."/>
            <person name="Eichler E."/>
        </authorList>
    </citation>
    <scope>NUCLEOTIDE SEQUENCE [LARGE SCALE GENOMIC DNA]</scope>
    <source>
        <strain evidence="13">Yerkes chimp pedigree #C0471</strain>
    </source>
</reference>
<evidence type="ECO:0000256" key="2">
    <source>
        <dbReference type="ARBA" id="ARBA00010718"/>
    </source>
</evidence>
<dbReference type="Gene3D" id="3.10.200.10">
    <property type="entry name" value="Alpha carbonic anhydrase"/>
    <property type="match status" value="1"/>
</dbReference>
<comment type="caution">
    <text evidence="13">The sequence shown here is derived from an EMBL/GenBank/DDBJ whole genome shotgun (WGS) entry which is preliminary data.</text>
</comment>
<keyword evidence="6" id="KW-0325">Glycoprotein</keyword>
<evidence type="ECO:0000256" key="7">
    <source>
        <dbReference type="ARBA" id="ARBA00023288"/>
    </source>
</evidence>
<dbReference type="InterPro" id="IPR001148">
    <property type="entry name" value="CA_dom"/>
</dbReference>
<evidence type="ECO:0000313" key="13">
    <source>
        <dbReference type="EMBL" id="PNI20731.1"/>
    </source>
</evidence>
<comment type="subcellular location">
    <subcellularLocation>
        <location evidence="1">Cell membrane</location>
        <topology evidence="1">Lipid-anchor</topology>
        <topology evidence="1">GPI-anchor</topology>
    </subcellularLocation>
</comment>
<name>A0A2J8JD96_PANTR</name>
<dbReference type="PANTHER" id="PTHR18952">
    <property type="entry name" value="CARBONIC ANHYDRASE"/>
    <property type="match status" value="1"/>
</dbReference>
<gene>
    <name evidence="13" type="ORF">CK820_G0048527</name>
</gene>
<keyword evidence="6" id="KW-0472">Membrane</keyword>
<dbReference type="Pfam" id="PF00194">
    <property type="entry name" value="Carb_anhydrase"/>
    <property type="match status" value="1"/>
</dbReference>
<comment type="function">
    <text evidence="10">Catalyzes the reversible hydration of carbon dioxide into bicarbonate and protons and thus is essential to maintaining intracellular and extracellular pH. May stimulate the sodium/bicarbonate transporter activity of SLC4A4 that acts in pH homeostasis. It is essential for acid overload removal from the retina and retina epithelium, and acid release in the choriocapillaris in the choroid.</text>
</comment>
<keyword evidence="7" id="KW-0449">Lipoprotein</keyword>
<dbReference type="GO" id="GO:0098552">
    <property type="term" value="C:side of membrane"/>
    <property type="evidence" value="ECO:0007669"/>
    <property type="project" value="UniProtKB-KW"/>
</dbReference>
<feature type="non-terminal residue" evidence="13">
    <location>
        <position position="1"/>
    </location>
</feature>
<comment type="similarity">
    <text evidence="2">Belongs to the alpha-carbonic anhydrase family.</text>
</comment>
<proteinExistence type="inferred from homology"/>
<evidence type="ECO:0000256" key="1">
    <source>
        <dbReference type="ARBA" id="ARBA00004609"/>
    </source>
</evidence>
<evidence type="ECO:0000256" key="8">
    <source>
        <dbReference type="ARBA" id="ARBA00032271"/>
    </source>
</evidence>
<sequence>SDIPKPEMSTMMAESSLLDLLPKEEKLRHYFRYLGSLTTPTCDEKVVWTVFQEPIQLHREQVHRAWGRAWAPTAWLPRNYPSVCPQRSLRIRVGSPGN</sequence>
<accession>A0A2J8JD96</accession>
<dbReference type="SUPFAM" id="SSF51069">
    <property type="entry name" value="Carbonic anhydrase"/>
    <property type="match status" value="1"/>
</dbReference>
<organism evidence="13 14">
    <name type="scientific">Pan troglodytes</name>
    <name type="common">Chimpanzee</name>
    <dbReference type="NCBI Taxonomy" id="9598"/>
    <lineage>
        <taxon>Eukaryota</taxon>
        <taxon>Metazoa</taxon>
        <taxon>Chordata</taxon>
        <taxon>Craniata</taxon>
        <taxon>Vertebrata</taxon>
        <taxon>Euteleostomi</taxon>
        <taxon>Mammalia</taxon>
        <taxon>Eutheria</taxon>
        <taxon>Euarchontoglires</taxon>
        <taxon>Primates</taxon>
        <taxon>Haplorrhini</taxon>
        <taxon>Catarrhini</taxon>
        <taxon>Hominidae</taxon>
        <taxon>Pan</taxon>
    </lineage>
</organism>
<evidence type="ECO:0000256" key="5">
    <source>
        <dbReference type="ARBA" id="ARBA00022475"/>
    </source>
</evidence>
<comment type="catalytic activity">
    <reaction evidence="11">
        <text>hydrogencarbonate + H(+) = CO2 + H2O</text>
        <dbReference type="Rhea" id="RHEA:10748"/>
        <dbReference type="ChEBI" id="CHEBI:15377"/>
        <dbReference type="ChEBI" id="CHEBI:15378"/>
        <dbReference type="ChEBI" id="CHEBI:16526"/>
        <dbReference type="ChEBI" id="CHEBI:17544"/>
        <dbReference type="EC" id="4.2.1.1"/>
    </reaction>
    <physiologicalReaction direction="left-to-right" evidence="11">
        <dbReference type="Rhea" id="RHEA:10749"/>
    </physiologicalReaction>
    <physiologicalReaction direction="right-to-left" evidence="11">
        <dbReference type="Rhea" id="RHEA:10750"/>
    </physiologicalReaction>
</comment>
<evidence type="ECO:0000256" key="3">
    <source>
        <dbReference type="ARBA" id="ARBA00011736"/>
    </source>
</evidence>
<keyword evidence="6" id="KW-0336">GPI-anchor</keyword>
<evidence type="ECO:0000256" key="10">
    <source>
        <dbReference type="ARBA" id="ARBA00045603"/>
    </source>
</evidence>
<protein>
    <recommendedName>
        <fullName evidence="4">Carbonic anhydrase 4</fullName>
    </recommendedName>
    <alternativeName>
        <fullName evidence="9">Carbonate dehydratase IV</fullName>
    </alternativeName>
    <alternativeName>
        <fullName evidence="8">Carbonic anhydrase IV</fullName>
    </alternativeName>
</protein>
<dbReference type="InterPro" id="IPR023561">
    <property type="entry name" value="Carbonic_anhydrase_a-class"/>
</dbReference>
<dbReference type="PROSITE" id="PS51144">
    <property type="entry name" value="ALPHA_CA_2"/>
    <property type="match status" value="1"/>
</dbReference>
<dbReference type="AlphaFoldDB" id="A0A2J8JD96"/>
<dbReference type="EMBL" id="NBAG03000473">
    <property type="protein sequence ID" value="PNI20731.1"/>
    <property type="molecule type" value="Genomic_DNA"/>
</dbReference>
<keyword evidence="5" id="KW-1003">Cell membrane</keyword>
<dbReference type="GO" id="GO:0008270">
    <property type="term" value="F:zinc ion binding"/>
    <property type="evidence" value="ECO:0007669"/>
    <property type="project" value="InterPro"/>
</dbReference>
<evidence type="ECO:0000256" key="9">
    <source>
        <dbReference type="ARBA" id="ARBA00032355"/>
    </source>
</evidence>
<evidence type="ECO:0000313" key="14">
    <source>
        <dbReference type="Proteomes" id="UP000236370"/>
    </source>
</evidence>
<evidence type="ECO:0000256" key="4">
    <source>
        <dbReference type="ARBA" id="ARBA00014205"/>
    </source>
</evidence>